<organism evidence="2 3">
    <name type="scientific">Pararge aegeria aegeria</name>
    <dbReference type="NCBI Taxonomy" id="348720"/>
    <lineage>
        <taxon>Eukaryota</taxon>
        <taxon>Metazoa</taxon>
        <taxon>Ecdysozoa</taxon>
        <taxon>Arthropoda</taxon>
        <taxon>Hexapoda</taxon>
        <taxon>Insecta</taxon>
        <taxon>Pterygota</taxon>
        <taxon>Neoptera</taxon>
        <taxon>Endopterygota</taxon>
        <taxon>Lepidoptera</taxon>
        <taxon>Glossata</taxon>
        <taxon>Ditrysia</taxon>
        <taxon>Papilionoidea</taxon>
        <taxon>Nymphalidae</taxon>
        <taxon>Satyrinae</taxon>
        <taxon>Satyrini</taxon>
        <taxon>Parargina</taxon>
        <taxon>Pararge</taxon>
    </lineage>
</organism>
<comment type="caution">
    <text evidence="2">The sequence shown here is derived from an EMBL/GenBank/DDBJ whole genome shotgun (WGS) entry which is preliminary data.</text>
</comment>
<gene>
    <name evidence="2" type="primary">jg6668</name>
    <name evidence="2" type="ORF">PAEG_LOCUS25564</name>
</gene>
<dbReference type="OrthoDB" id="7461691at2759"/>
<keyword evidence="1" id="KW-0732">Signal</keyword>
<name>A0A8S4SD13_9NEOP</name>
<dbReference type="Proteomes" id="UP000838756">
    <property type="component" value="Unassembled WGS sequence"/>
</dbReference>
<evidence type="ECO:0000313" key="2">
    <source>
        <dbReference type="EMBL" id="CAH2266968.1"/>
    </source>
</evidence>
<feature type="chain" id="PRO_5035735189" evidence="1">
    <location>
        <begin position="18"/>
        <end position="107"/>
    </location>
</feature>
<keyword evidence="3" id="KW-1185">Reference proteome</keyword>
<dbReference type="AlphaFoldDB" id="A0A8S4SD13"/>
<feature type="signal peptide" evidence="1">
    <location>
        <begin position="1"/>
        <end position="17"/>
    </location>
</feature>
<accession>A0A8S4SD13</accession>
<sequence>MYIKVLIFFFAITNIYATPVSFDPNNETEIEILISKGLIGFVPVVLPLDKPTTVDPEPVEPVHNVAKRSLLRGDNPSNDLLADLDGANYENGLNAFRRIKTFPTWVG</sequence>
<proteinExistence type="predicted"/>
<reference evidence="2" key="1">
    <citation type="submission" date="2022-03" db="EMBL/GenBank/DDBJ databases">
        <authorList>
            <person name="Lindestad O."/>
        </authorList>
    </citation>
    <scope>NUCLEOTIDE SEQUENCE</scope>
</reference>
<evidence type="ECO:0000256" key="1">
    <source>
        <dbReference type="SAM" id="SignalP"/>
    </source>
</evidence>
<protein>
    <submittedName>
        <fullName evidence="2">Jg6668 protein</fullName>
    </submittedName>
</protein>
<dbReference type="EMBL" id="CAKXAJ010026337">
    <property type="protein sequence ID" value="CAH2266968.1"/>
    <property type="molecule type" value="Genomic_DNA"/>
</dbReference>
<evidence type="ECO:0000313" key="3">
    <source>
        <dbReference type="Proteomes" id="UP000838756"/>
    </source>
</evidence>